<dbReference type="Pfam" id="PF00117">
    <property type="entry name" value="GATase"/>
    <property type="match status" value="1"/>
</dbReference>
<dbReference type="NCBIfam" id="TIGR00566">
    <property type="entry name" value="trpG_papA"/>
    <property type="match status" value="1"/>
</dbReference>
<protein>
    <submittedName>
        <fullName evidence="3">Aminodeoxychorismate/anthranilate synthase component II</fullName>
        <ecNumber evidence="3">4.1.3.27</ecNumber>
    </submittedName>
</protein>
<dbReference type="GO" id="GO:0004049">
    <property type="term" value="F:anthranilate synthase activity"/>
    <property type="evidence" value="ECO:0007669"/>
    <property type="project" value="UniProtKB-EC"/>
</dbReference>
<dbReference type="CDD" id="cd01743">
    <property type="entry name" value="GATase1_Anthranilate_Synthase"/>
    <property type="match status" value="1"/>
</dbReference>
<dbReference type="Proteomes" id="UP001332192">
    <property type="component" value="Chromosome"/>
</dbReference>
<evidence type="ECO:0000256" key="1">
    <source>
        <dbReference type="ARBA" id="ARBA00022962"/>
    </source>
</evidence>
<dbReference type="PANTHER" id="PTHR43418">
    <property type="entry name" value="MULTIFUNCTIONAL TRYPTOPHAN BIOSYNTHESIS PROTEIN-RELATED"/>
    <property type="match status" value="1"/>
</dbReference>
<dbReference type="PRINTS" id="PR00097">
    <property type="entry name" value="ANTSNTHASEII"/>
</dbReference>
<dbReference type="Gene3D" id="3.40.50.880">
    <property type="match status" value="1"/>
</dbReference>
<dbReference type="InterPro" id="IPR029062">
    <property type="entry name" value="Class_I_gatase-like"/>
</dbReference>
<dbReference type="InterPro" id="IPR050472">
    <property type="entry name" value="Anth_synth/Amidotransfase"/>
</dbReference>
<keyword evidence="4" id="KW-1185">Reference proteome</keyword>
<dbReference type="InterPro" id="IPR006221">
    <property type="entry name" value="TrpG/PapA_dom"/>
</dbReference>
<evidence type="ECO:0000259" key="2">
    <source>
        <dbReference type="Pfam" id="PF00117"/>
    </source>
</evidence>
<dbReference type="EC" id="4.1.3.27" evidence="3"/>
<evidence type="ECO:0000313" key="3">
    <source>
        <dbReference type="EMBL" id="WRP18514.1"/>
    </source>
</evidence>
<dbReference type="PRINTS" id="PR00099">
    <property type="entry name" value="CPSGATASE"/>
</dbReference>
<reference evidence="3 4" key="1">
    <citation type="journal article" date="2024" name="Front. Microbiol.">
        <title>Novel thermophilic genera Geochorda gen. nov. and Carboxydochorda gen. nov. from the deep terrestrial subsurface reveal the ecophysiological diversity in the class Limnochordia.</title>
        <authorList>
            <person name="Karnachuk O.V."/>
            <person name="Lukina A.P."/>
            <person name="Avakyan M.R."/>
            <person name="Kadnikov V.V."/>
            <person name="Begmatov S."/>
            <person name="Beletsky A.V."/>
            <person name="Vlasova K.G."/>
            <person name="Novikov A.A."/>
            <person name="Shcherbakova V.A."/>
            <person name="Mardanov A.V."/>
            <person name="Ravin N.V."/>
        </authorList>
    </citation>
    <scope>NUCLEOTIDE SEQUENCE [LARGE SCALE GENOMIC DNA]</scope>
    <source>
        <strain evidence="3 4">L945</strain>
    </source>
</reference>
<sequence length="218" mass="23568">MIAAQEDHAAIEREAPVPPGPVVVIDNYDSFVYNLAHYLGEMGAEVQVIRNDRATVDEVLAMHPAAIVISPGPGRPEEAGISVELVRRSGGVPLLGVCLGHQAIGAAFGGRIIRADRLLHGKASPILHDGRTIYRGIPSPFEAGRYHSLCIAREPLPPELEVSAVDETGCIMGVRHRTLPIEGVQFHPESILTRTYGRRILVNFLAEAAGRARAERRA</sequence>
<keyword evidence="1" id="KW-0315">Glutamine amidotransferase</keyword>
<name>A0ABZ1C0P2_9FIRM</name>
<dbReference type="SUPFAM" id="SSF52317">
    <property type="entry name" value="Class I glutamine amidotransferase-like"/>
    <property type="match status" value="1"/>
</dbReference>
<accession>A0ABZ1C0P2</accession>
<gene>
    <name evidence="3" type="ORF">U7230_05790</name>
</gene>
<dbReference type="InterPro" id="IPR017926">
    <property type="entry name" value="GATASE"/>
</dbReference>
<dbReference type="PROSITE" id="PS51273">
    <property type="entry name" value="GATASE_TYPE_1"/>
    <property type="match status" value="1"/>
</dbReference>
<dbReference type="EMBL" id="CP141615">
    <property type="protein sequence ID" value="WRP18514.1"/>
    <property type="molecule type" value="Genomic_DNA"/>
</dbReference>
<evidence type="ECO:0000313" key="4">
    <source>
        <dbReference type="Proteomes" id="UP001332192"/>
    </source>
</evidence>
<proteinExistence type="predicted"/>
<dbReference type="PANTHER" id="PTHR43418:SF4">
    <property type="entry name" value="MULTIFUNCTIONAL TRYPTOPHAN BIOSYNTHESIS PROTEIN"/>
    <property type="match status" value="1"/>
</dbReference>
<feature type="domain" description="Glutamine amidotransferase" evidence="2">
    <location>
        <begin position="23"/>
        <end position="206"/>
    </location>
</feature>
<organism evidence="3 4">
    <name type="scientific">Carboxydichorda subterranea</name>
    <dbReference type="NCBI Taxonomy" id="3109565"/>
    <lineage>
        <taxon>Bacteria</taxon>
        <taxon>Bacillati</taxon>
        <taxon>Bacillota</taxon>
        <taxon>Limnochordia</taxon>
        <taxon>Limnochordales</taxon>
        <taxon>Geochordaceae</taxon>
        <taxon>Carboxydichorda</taxon>
    </lineage>
</organism>
<keyword evidence="3" id="KW-0456">Lyase</keyword>
<dbReference type="PRINTS" id="PR00096">
    <property type="entry name" value="GATASE"/>
</dbReference>